<protein>
    <submittedName>
        <fullName evidence="1">Uncharacterized protein</fullName>
    </submittedName>
</protein>
<dbReference type="EMBL" id="JAUSUO010000007">
    <property type="protein sequence ID" value="MDQ0343935.1"/>
    <property type="molecule type" value="Genomic_DNA"/>
</dbReference>
<reference evidence="1 2" key="1">
    <citation type="submission" date="2023-07" db="EMBL/GenBank/DDBJ databases">
        <title>Genomic Encyclopedia of Type Strains, Phase IV (KMG-IV): sequencing the most valuable type-strain genomes for metagenomic binning, comparative biology and taxonomic classification.</title>
        <authorList>
            <person name="Goeker M."/>
        </authorList>
    </citation>
    <scope>NUCLEOTIDE SEQUENCE [LARGE SCALE GENOMIC DNA]</scope>
    <source>
        <strain evidence="1 2">DSM 27848</strain>
    </source>
</reference>
<comment type="caution">
    <text evidence="1">The sequence shown here is derived from an EMBL/GenBank/DDBJ whole genome shotgun (WGS) entry which is preliminary data.</text>
</comment>
<accession>A0ABU0D6B9</accession>
<dbReference type="Proteomes" id="UP001232343">
    <property type="component" value="Unassembled WGS sequence"/>
</dbReference>
<gene>
    <name evidence="1" type="ORF">J2S14_002770</name>
</gene>
<evidence type="ECO:0000313" key="2">
    <source>
        <dbReference type="Proteomes" id="UP001232343"/>
    </source>
</evidence>
<organism evidence="1 2">
    <name type="scientific">Lederbergia wuyishanensis</name>
    <dbReference type="NCBI Taxonomy" id="1347903"/>
    <lineage>
        <taxon>Bacteria</taxon>
        <taxon>Bacillati</taxon>
        <taxon>Bacillota</taxon>
        <taxon>Bacilli</taxon>
        <taxon>Bacillales</taxon>
        <taxon>Bacillaceae</taxon>
        <taxon>Lederbergia</taxon>
    </lineage>
</organism>
<name>A0ABU0D6B9_9BACI</name>
<sequence>MNKVFNFVLLTSLFILLTGFSYQKHLKLQEVHTTINQAQKTIRYDLRIKNTSNKVIGNQFDYPGYHYGGLEVVVVPGEKLEKYMIMMDKTKYKKMQHSGFGGHSTINPYETSNFHAEYFFKDIKDLEKLKQHALDGKIIILDGAKVIAELQLKKE</sequence>
<evidence type="ECO:0000313" key="1">
    <source>
        <dbReference type="EMBL" id="MDQ0343935.1"/>
    </source>
</evidence>
<proteinExistence type="predicted"/>
<keyword evidence="2" id="KW-1185">Reference proteome</keyword>
<dbReference type="RefSeq" id="WP_244682243.1">
    <property type="nucleotide sequence ID" value="NZ_JALIRM010000010.1"/>
</dbReference>